<evidence type="ECO:0000256" key="2">
    <source>
        <dbReference type="ARBA" id="ARBA00022967"/>
    </source>
</evidence>
<dbReference type="Pfam" id="PF00403">
    <property type="entry name" value="HMA"/>
    <property type="match status" value="1"/>
</dbReference>
<sequence length="76" mass="7885">MRTLTAVAIEGMTCGACTSAAEGGFKDTPGVKTFSISLLSERAVIEHDPELLPAEKIAEIIKDHGFALAAGVGLQK</sequence>
<dbReference type="eggNOG" id="KOG0207">
    <property type="taxonomic scope" value="Eukaryota"/>
</dbReference>
<gene>
    <name evidence="4" type="ORF">TRIVIDRAFT_29719</name>
</gene>
<dbReference type="InterPro" id="IPR036163">
    <property type="entry name" value="HMA_dom_sf"/>
</dbReference>
<accession>G9MRW3</accession>
<dbReference type="STRING" id="413071.G9MRW3"/>
<feature type="domain" description="HMA" evidence="3">
    <location>
        <begin position="3"/>
        <end position="69"/>
    </location>
</feature>
<evidence type="ECO:0000256" key="1">
    <source>
        <dbReference type="ARBA" id="ARBA00022723"/>
    </source>
</evidence>
<dbReference type="GO" id="GO:0043682">
    <property type="term" value="F:P-type divalent copper transporter activity"/>
    <property type="evidence" value="ECO:0007669"/>
    <property type="project" value="TreeGrafter"/>
</dbReference>
<dbReference type="GeneID" id="25792793"/>
<dbReference type="GO" id="GO:0016020">
    <property type="term" value="C:membrane"/>
    <property type="evidence" value="ECO:0007669"/>
    <property type="project" value="TreeGrafter"/>
</dbReference>
<dbReference type="PANTHER" id="PTHR43520:SF8">
    <property type="entry name" value="P-TYPE CU(+) TRANSPORTER"/>
    <property type="match status" value="1"/>
</dbReference>
<dbReference type="AlphaFoldDB" id="G9MRW3"/>
<dbReference type="FunFam" id="3.30.70.100:FF:000001">
    <property type="entry name" value="ATPase copper transporting beta"/>
    <property type="match status" value="1"/>
</dbReference>
<dbReference type="HOGENOM" id="CLU_134973_10_3_1"/>
<dbReference type="VEuPathDB" id="FungiDB:TRIVIDRAFT_29719"/>
<dbReference type="InParanoid" id="G9MRW3"/>
<dbReference type="PANTHER" id="PTHR43520">
    <property type="entry name" value="ATP7, ISOFORM B"/>
    <property type="match status" value="1"/>
</dbReference>
<evidence type="ECO:0000259" key="3">
    <source>
        <dbReference type="PROSITE" id="PS50846"/>
    </source>
</evidence>
<proteinExistence type="predicted"/>
<dbReference type="OrthoDB" id="689350at2759"/>
<dbReference type="Proteomes" id="UP000007115">
    <property type="component" value="Unassembled WGS sequence"/>
</dbReference>
<dbReference type="GO" id="GO:0055070">
    <property type="term" value="P:copper ion homeostasis"/>
    <property type="evidence" value="ECO:0007669"/>
    <property type="project" value="TreeGrafter"/>
</dbReference>
<dbReference type="GO" id="GO:0005507">
    <property type="term" value="F:copper ion binding"/>
    <property type="evidence" value="ECO:0007669"/>
    <property type="project" value="TreeGrafter"/>
</dbReference>
<reference evidence="4 5" key="1">
    <citation type="journal article" date="2011" name="Genome Biol.">
        <title>Comparative genome sequence analysis underscores mycoparasitism as the ancestral life style of Trichoderma.</title>
        <authorList>
            <person name="Kubicek C.P."/>
            <person name="Herrera-Estrella A."/>
            <person name="Seidl-Seiboth V."/>
            <person name="Martinez D.A."/>
            <person name="Druzhinina I.S."/>
            <person name="Thon M."/>
            <person name="Zeilinger S."/>
            <person name="Casas-Flores S."/>
            <person name="Horwitz B.A."/>
            <person name="Mukherjee P.K."/>
            <person name="Mukherjee M."/>
            <person name="Kredics L."/>
            <person name="Alcaraz L.D."/>
            <person name="Aerts A."/>
            <person name="Antal Z."/>
            <person name="Atanasova L."/>
            <person name="Cervantes-Badillo M.G."/>
            <person name="Challacombe J."/>
            <person name="Chertkov O."/>
            <person name="McCluskey K."/>
            <person name="Coulpier F."/>
            <person name="Deshpande N."/>
            <person name="von Doehren H."/>
            <person name="Ebbole D.J."/>
            <person name="Esquivel-Naranjo E.U."/>
            <person name="Fekete E."/>
            <person name="Flipphi M."/>
            <person name="Glaser F."/>
            <person name="Gomez-Rodriguez E.Y."/>
            <person name="Gruber S."/>
            <person name="Han C."/>
            <person name="Henrissat B."/>
            <person name="Hermosa R."/>
            <person name="Hernandez-Onate M."/>
            <person name="Karaffa L."/>
            <person name="Kosti I."/>
            <person name="Le Crom S."/>
            <person name="Lindquist E."/>
            <person name="Lucas S."/>
            <person name="Luebeck M."/>
            <person name="Luebeck P.S."/>
            <person name="Margeot A."/>
            <person name="Metz B."/>
            <person name="Misra M."/>
            <person name="Nevalainen H."/>
            <person name="Omann M."/>
            <person name="Packer N."/>
            <person name="Perrone G."/>
            <person name="Uresti-Rivera E.E."/>
            <person name="Salamov A."/>
            <person name="Schmoll M."/>
            <person name="Seiboth B."/>
            <person name="Shapiro H."/>
            <person name="Sukno S."/>
            <person name="Tamayo-Ramos J.A."/>
            <person name="Tisch D."/>
            <person name="Wiest A."/>
            <person name="Wilkinson H.H."/>
            <person name="Zhang M."/>
            <person name="Coutinho P.M."/>
            <person name="Kenerley C.M."/>
            <person name="Monte E."/>
            <person name="Baker S.E."/>
            <person name="Grigoriev I.V."/>
        </authorList>
    </citation>
    <scope>NUCLEOTIDE SEQUENCE [LARGE SCALE GENOMIC DNA]</scope>
    <source>
        <strain evidence="5">Gv29-8 / FGSC 10586</strain>
    </source>
</reference>
<comment type="caution">
    <text evidence="4">The sequence shown here is derived from an EMBL/GenBank/DDBJ whole genome shotgun (WGS) entry which is preliminary data.</text>
</comment>
<keyword evidence="5" id="KW-1185">Reference proteome</keyword>
<evidence type="ECO:0000313" key="4">
    <source>
        <dbReference type="EMBL" id="EHK22831.1"/>
    </source>
</evidence>
<evidence type="ECO:0000313" key="5">
    <source>
        <dbReference type="Proteomes" id="UP000007115"/>
    </source>
</evidence>
<keyword evidence="2" id="KW-1278">Translocase</keyword>
<dbReference type="PROSITE" id="PS50846">
    <property type="entry name" value="HMA_2"/>
    <property type="match status" value="1"/>
</dbReference>
<dbReference type="Gene3D" id="3.30.70.100">
    <property type="match status" value="1"/>
</dbReference>
<name>G9MRW3_HYPVG</name>
<dbReference type="CDD" id="cd00371">
    <property type="entry name" value="HMA"/>
    <property type="match status" value="1"/>
</dbReference>
<dbReference type="SUPFAM" id="SSF55008">
    <property type="entry name" value="HMA, heavy metal-associated domain"/>
    <property type="match status" value="1"/>
</dbReference>
<organism evidence="4 5">
    <name type="scientific">Hypocrea virens (strain Gv29-8 / FGSC 10586)</name>
    <name type="common">Gliocladium virens</name>
    <name type="synonym">Trichoderma virens</name>
    <dbReference type="NCBI Taxonomy" id="413071"/>
    <lineage>
        <taxon>Eukaryota</taxon>
        <taxon>Fungi</taxon>
        <taxon>Dikarya</taxon>
        <taxon>Ascomycota</taxon>
        <taxon>Pezizomycotina</taxon>
        <taxon>Sordariomycetes</taxon>
        <taxon>Hypocreomycetidae</taxon>
        <taxon>Hypocreales</taxon>
        <taxon>Hypocreaceae</taxon>
        <taxon>Trichoderma</taxon>
    </lineage>
</organism>
<protein>
    <recommendedName>
        <fullName evidence="3">HMA domain-containing protein</fullName>
    </recommendedName>
</protein>
<dbReference type="RefSeq" id="XP_013957040.1">
    <property type="nucleotide sequence ID" value="XM_014101565.1"/>
</dbReference>
<dbReference type="InterPro" id="IPR006121">
    <property type="entry name" value="HMA_dom"/>
</dbReference>
<dbReference type="EMBL" id="ABDF02000006">
    <property type="protein sequence ID" value="EHK22831.1"/>
    <property type="molecule type" value="Genomic_DNA"/>
</dbReference>
<keyword evidence="1" id="KW-0479">Metal-binding</keyword>